<dbReference type="EMBL" id="BQNB010016757">
    <property type="protein sequence ID" value="GJT55441.1"/>
    <property type="molecule type" value="Genomic_DNA"/>
</dbReference>
<reference evidence="3" key="1">
    <citation type="journal article" date="2022" name="Int. J. Mol. Sci.">
        <title>Draft Genome of Tanacetum Coccineum: Genomic Comparison of Closely Related Tanacetum-Family Plants.</title>
        <authorList>
            <person name="Yamashiro T."/>
            <person name="Shiraishi A."/>
            <person name="Nakayama K."/>
            <person name="Satake H."/>
        </authorList>
    </citation>
    <scope>NUCLEOTIDE SEQUENCE</scope>
</reference>
<sequence>MRSRSEYAETRLERSYDRPTGDGVCTQRVVMIEQEVEALRTRAEAAKQRAEALQASLGASQIDIIDLIESCRVDRLKMVELWRFSLAEIKKIIAQRVASMIETIAIYETKTRMALDSRNQVKRQEDKVTENAATNGMEGYHGRSSSTSKRKQGTMGDWGT</sequence>
<proteinExistence type="predicted"/>
<feature type="region of interest" description="Disordered" evidence="2">
    <location>
        <begin position="117"/>
        <end position="160"/>
    </location>
</feature>
<reference evidence="3" key="2">
    <citation type="submission" date="2022-01" db="EMBL/GenBank/DDBJ databases">
        <authorList>
            <person name="Yamashiro T."/>
            <person name="Shiraishi A."/>
            <person name="Satake H."/>
            <person name="Nakayama K."/>
        </authorList>
    </citation>
    <scope>NUCLEOTIDE SEQUENCE</scope>
</reference>
<dbReference type="Proteomes" id="UP001151760">
    <property type="component" value="Unassembled WGS sequence"/>
</dbReference>
<name>A0ABQ5EWM9_9ASTR</name>
<evidence type="ECO:0000313" key="3">
    <source>
        <dbReference type="EMBL" id="GJT55441.1"/>
    </source>
</evidence>
<gene>
    <name evidence="3" type="ORF">Tco_0990495</name>
</gene>
<keyword evidence="1" id="KW-0175">Coiled coil</keyword>
<keyword evidence="4" id="KW-1185">Reference proteome</keyword>
<evidence type="ECO:0000313" key="4">
    <source>
        <dbReference type="Proteomes" id="UP001151760"/>
    </source>
</evidence>
<evidence type="ECO:0000256" key="1">
    <source>
        <dbReference type="SAM" id="Coils"/>
    </source>
</evidence>
<evidence type="ECO:0000256" key="2">
    <source>
        <dbReference type="SAM" id="MobiDB-lite"/>
    </source>
</evidence>
<accession>A0ABQ5EWM9</accession>
<feature type="coiled-coil region" evidence="1">
    <location>
        <begin position="29"/>
        <end position="56"/>
    </location>
</feature>
<protein>
    <submittedName>
        <fullName evidence="3">Uncharacterized protein</fullName>
    </submittedName>
</protein>
<comment type="caution">
    <text evidence="3">The sequence shown here is derived from an EMBL/GenBank/DDBJ whole genome shotgun (WGS) entry which is preliminary data.</text>
</comment>
<organism evidence="3 4">
    <name type="scientific">Tanacetum coccineum</name>
    <dbReference type="NCBI Taxonomy" id="301880"/>
    <lineage>
        <taxon>Eukaryota</taxon>
        <taxon>Viridiplantae</taxon>
        <taxon>Streptophyta</taxon>
        <taxon>Embryophyta</taxon>
        <taxon>Tracheophyta</taxon>
        <taxon>Spermatophyta</taxon>
        <taxon>Magnoliopsida</taxon>
        <taxon>eudicotyledons</taxon>
        <taxon>Gunneridae</taxon>
        <taxon>Pentapetalae</taxon>
        <taxon>asterids</taxon>
        <taxon>campanulids</taxon>
        <taxon>Asterales</taxon>
        <taxon>Asteraceae</taxon>
        <taxon>Asteroideae</taxon>
        <taxon>Anthemideae</taxon>
        <taxon>Anthemidinae</taxon>
        <taxon>Tanacetum</taxon>
    </lineage>
</organism>